<proteinExistence type="predicted"/>
<accession>A0A1H6A4N3</accession>
<organism evidence="2 3">
    <name type="scientific">Thalassococcus halodurans</name>
    <dbReference type="NCBI Taxonomy" id="373675"/>
    <lineage>
        <taxon>Bacteria</taxon>
        <taxon>Pseudomonadati</taxon>
        <taxon>Pseudomonadota</taxon>
        <taxon>Alphaproteobacteria</taxon>
        <taxon>Rhodobacterales</taxon>
        <taxon>Roseobacteraceae</taxon>
        <taxon>Thalassococcus</taxon>
    </lineage>
</organism>
<dbReference type="AlphaFoldDB" id="A0A1H6A4N3"/>
<protein>
    <recommendedName>
        <fullName evidence="1">YjiS-like domain-containing protein</fullName>
    </recommendedName>
</protein>
<dbReference type="Pfam" id="PF06568">
    <property type="entry name" value="YjiS-like"/>
    <property type="match status" value="1"/>
</dbReference>
<dbReference type="EMBL" id="FNUZ01000004">
    <property type="protein sequence ID" value="SEG43688.1"/>
    <property type="molecule type" value="Genomic_DNA"/>
</dbReference>
<evidence type="ECO:0000313" key="2">
    <source>
        <dbReference type="EMBL" id="SEG43688.1"/>
    </source>
</evidence>
<reference evidence="2 3" key="1">
    <citation type="submission" date="2016-10" db="EMBL/GenBank/DDBJ databases">
        <authorList>
            <person name="de Groot N.N."/>
        </authorList>
    </citation>
    <scope>NUCLEOTIDE SEQUENCE [LARGE SCALE GENOMIC DNA]</scope>
    <source>
        <strain evidence="2 3">DSM 26915</strain>
    </source>
</reference>
<evidence type="ECO:0000259" key="1">
    <source>
        <dbReference type="Pfam" id="PF06568"/>
    </source>
</evidence>
<name>A0A1H6A4N3_9RHOB</name>
<dbReference type="OrthoDB" id="8244198at2"/>
<dbReference type="RefSeq" id="WP_103911158.1">
    <property type="nucleotide sequence ID" value="NZ_FNUZ01000004.1"/>
</dbReference>
<dbReference type="InterPro" id="IPR009506">
    <property type="entry name" value="YjiS-like"/>
</dbReference>
<evidence type="ECO:0000313" key="3">
    <source>
        <dbReference type="Proteomes" id="UP000236752"/>
    </source>
</evidence>
<keyword evidence="3" id="KW-1185">Reference proteome</keyword>
<dbReference type="Proteomes" id="UP000236752">
    <property type="component" value="Unassembled WGS sequence"/>
</dbReference>
<gene>
    <name evidence="2" type="ORF">SAMN04488045_2847</name>
</gene>
<feature type="domain" description="YjiS-like" evidence="1">
    <location>
        <begin position="28"/>
        <end position="62"/>
    </location>
</feature>
<sequence>MAFAANISSARGNGLSAIAANVVASVKEAAARRRVFKQTFNELQSLSNRELADLGINRSMIRSIALEAANAK</sequence>